<dbReference type="Pfam" id="PF24883">
    <property type="entry name" value="NPHP3_N"/>
    <property type="match status" value="1"/>
</dbReference>
<evidence type="ECO:0000259" key="3">
    <source>
        <dbReference type="Pfam" id="PF25053"/>
    </source>
</evidence>
<evidence type="ECO:0000313" key="4">
    <source>
        <dbReference type="EMBL" id="KAK4220643.1"/>
    </source>
</evidence>
<dbReference type="InterPro" id="IPR027417">
    <property type="entry name" value="P-loop_NTPase"/>
</dbReference>
<evidence type="ECO:0008006" key="6">
    <source>
        <dbReference type="Google" id="ProtNLM"/>
    </source>
</evidence>
<feature type="domain" description="DUF7791" evidence="3">
    <location>
        <begin position="585"/>
        <end position="695"/>
    </location>
</feature>
<evidence type="ECO:0000313" key="5">
    <source>
        <dbReference type="Proteomes" id="UP001301958"/>
    </source>
</evidence>
<accession>A0AAN7BE61</accession>
<dbReference type="Pfam" id="PF25053">
    <property type="entry name" value="DUF7791"/>
    <property type="match status" value="1"/>
</dbReference>
<dbReference type="Proteomes" id="UP001301958">
    <property type="component" value="Unassembled WGS sequence"/>
</dbReference>
<gene>
    <name evidence="4" type="ORF">QBC38DRAFT_449856</name>
</gene>
<reference evidence="4" key="1">
    <citation type="journal article" date="2023" name="Mol. Phylogenet. Evol.">
        <title>Genome-scale phylogeny and comparative genomics of the fungal order Sordariales.</title>
        <authorList>
            <person name="Hensen N."/>
            <person name="Bonometti L."/>
            <person name="Westerberg I."/>
            <person name="Brannstrom I.O."/>
            <person name="Guillou S."/>
            <person name="Cros-Aarteil S."/>
            <person name="Calhoun S."/>
            <person name="Haridas S."/>
            <person name="Kuo A."/>
            <person name="Mondo S."/>
            <person name="Pangilinan J."/>
            <person name="Riley R."/>
            <person name="LaButti K."/>
            <person name="Andreopoulos B."/>
            <person name="Lipzen A."/>
            <person name="Chen C."/>
            <person name="Yan M."/>
            <person name="Daum C."/>
            <person name="Ng V."/>
            <person name="Clum A."/>
            <person name="Steindorff A."/>
            <person name="Ohm R.A."/>
            <person name="Martin F."/>
            <person name="Silar P."/>
            <person name="Natvig D.O."/>
            <person name="Lalanne C."/>
            <person name="Gautier V."/>
            <person name="Ament-Velasquez S.L."/>
            <person name="Kruys A."/>
            <person name="Hutchinson M.I."/>
            <person name="Powell A.J."/>
            <person name="Barry K."/>
            <person name="Miller A.N."/>
            <person name="Grigoriev I.V."/>
            <person name="Debuchy R."/>
            <person name="Gladieux P."/>
            <person name="Hiltunen Thoren M."/>
            <person name="Johannesson H."/>
        </authorList>
    </citation>
    <scope>NUCLEOTIDE SEQUENCE</scope>
    <source>
        <strain evidence="4">CBS 990.96</strain>
    </source>
</reference>
<feature type="domain" description="Nephrocystin 3-like N-terminal" evidence="2">
    <location>
        <begin position="286"/>
        <end position="474"/>
    </location>
</feature>
<dbReference type="EMBL" id="MU865678">
    <property type="protein sequence ID" value="KAK4220643.1"/>
    <property type="molecule type" value="Genomic_DNA"/>
</dbReference>
<evidence type="ECO:0000259" key="2">
    <source>
        <dbReference type="Pfam" id="PF24883"/>
    </source>
</evidence>
<dbReference type="SUPFAM" id="SSF52540">
    <property type="entry name" value="P-loop containing nucleoside triphosphate hydrolases"/>
    <property type="match status" value="1"/>
</dbReference>
<dbReference type="AlphaFoldDB" id="A0AAN7BE61"/>
<sequence length="939" mass="106451">MDPFTALGVAAAVVQFTDFAIRLIQRASAPELQMRQEELEKGLREFAKLTNNIKTTSNVLIRPHRPLRPAETTLVQLCEECDRISSELPGELKEHWSQKRSENAIVAYVEDATLQIKSKLKVDNRKQRIGYLRKALSETKENLIFASFAVLWEEATLNSQEVNKLSRQQASMVDTLKRIDHTTRGLHQDIIKLSRTGPVYSSDRDPRAAVVNAIWGSKWTASGPSAAESLSKLVTETDTLNDLSPSLIAYSTDASDTITAQCVLRSIAFETLNLRHEAIPEAHQQTYDWIFEESDCEDKWDNFPEWLRGSGDPIYWVTGKAGSGKSTLLKYISNHAKTRELVQEWSGSRPLIFAAFYFWNAGTAMQRSQEGLLRTLLYQFLEQMPHLTPIVCPRRWAIAKLFGDKGMAQAPQWTWTELHQSFSVIASDLFLGKNVNMCLFLDGLDEFEGDLGKIIEFIQLFSSHSGVKICASSRQWNEFSDAFGRGPSLLLHVLTHADITTFTRDKFQSNQGFLDLQQAFPEEADAIMSQVVHKAEGIFLWVAVVMGALLERLTEGETLRGLQETVDSLPADLSELFDGIWSKIKPTQVPKSSQIFQVLLTSKAPLDALTVWLTEDDNALDFDYGQLTLTRHQQIIQLTRRRLNARTKGLVEISLAGDKVNFMHRTVRDWILPKRQFIFEKGPPTFDANLMLLKANTSVLQGIDTQGRVWETAQLCLLYASEIADTELNVPLMVTCLDQLHKNLTQRSERYFWQLQQRELLSLLSPHAVPPEPMLYLAAQYAVMPYLRHKVLANPSICKEHSSGFSILDDAVFGFLYDCPANPSQPPPKDYGRRHMVTELLMENGALEPRGEGRQRAHKKNKNKKCAAQNSYERVCRLSASHSRSDEFFFLTEDGKERLNYFDEVRKLFEKYGSFGQPETKTGIMGVFSKVWNSSSSSK</sequence>
<keyword evidence="1" id="KW-0677">Repeat</keyword>
<dbReference type="InterPro" id="IPR056884">
    <property type="entry name" value="NPHP3-like_N"/>
</dbReference>
<proteinExistence type="predicted"/>
<dbReference type="InterPro" id="IPR056693">
    <property type="entry name" value="DUF7791"/>
</dbReference>
<keyword evidence="5" id="KW-1185">Reference proteome</keyword>
<dbReference type="Gene3D" id="3.40.50.300">
    <property type="entry name" value="P-loop containing nucleotide triphosphate hydrolases"/>
    <property type="match status" value="1"/>
</dbReference>
<comment type="caution">
    <text evidence="4">The sequence shown here is derived from an EMBL/GenBank/DDBJ whole genome shotgun (WGS) entry which is preliminary data.</text>
</comment>
<protein>
    <recommendedName>
        <fullName evidence="6">NACHT domain-containing protein</fullName>
    </recommendedName>
</protein>
<organism evidence="4 5">
    <name type="scientific">Podospora fimiseda</name>
    <dbReference type="NCBI Taxonomy" id="252190"/>
    <lineage>
        <taxon>Eukaryota</taxon>
        <taxon>Fungi</taxon>
        <taxon>Dikarya</taxon>
        <taxon>Ascomycota</taxon>
        <taxon>Pezizomycotina</taxon>
        <taxon>Sordariomycetes</taxon>
        <taxon>Sordariomycetidae</taxon>
        <taxon>Sordariales</taxon>
        <taxon>Podosporaceae</taxon>
        <taxon>Podospora</taxon>
    </lineage>
</organism>
<reference evidence="4" key="2">
    <citation type="submission" date="2023-05" db="EMBL/GenBank/DDBJ databases">
        <authorList>
            <consortium name="Lawrence Berkeley National Laboratory"/>
            <person name="Steindorff A."/>
            <person name="Hensen N."/>
            <person name="Bonometti L."/>
            <person name="Westerberg I."/>
            <person name="Brannstrom I.O."/>
            <person name="Guillou S."/>
            <person name="Cros-Aarteil S."/>
            <person name="Calhoun S."/>
            <person name="Haridas S."/>
            <person name="Kuo A."/>
            <person name="Mondo S."/>
            <person name="Pangilinan J."/>
            <person name="Riley R."/>
            <person name="Labutti K."/>
            <person name="Andreopoulos B."/>
            <person name="Lipzen A."/>
            <person name="Chen C."/>
            <person name="Yanf M."/>
            <person name="Daum C."/>
            <person name="Ng V."/>
            <person name="Clum A."/>
            <person name="Ohm R."/>
            <person name="Martin F."/>
            <person name="Silar P."/>
            <person name="Natvig D."/>
            <person name="Lalanne C."/>
            <person name="Gautier V."/>
            <person name="Ament-Velasquez S.L."/>
            <person name="Kruys A."/>
            <person name="Hutchinson M.I."/>
            <person name="Powell A.J."/>
            <person name="Barry K."/>
            <person name="Miller A.N."/>
            <person name="Grigoriev I.V."/>
            <person name="Debuchy R."/>
            <person name="Gladieux P."/>
            <person name="Thoren M.H."/>
            <person name="Johannesson H."/>
        </authorList>
    </citation>
    <scope>NUCLEOTIDE SEQUENCE</scope>
    <source>
        <strain evidence="4">CBS 990.96</strain>
    </source>
</reference>
<dbReference type="PANTHER" id="PTHR10039:SF5">
    <property type="entry name" value="NACHT DOMAIN-CONTAINING PROTEIN"/>
    <property type="match status" value="1"/>
</dbReference>
<dbReference type="PANTHER" id="PTHR10039">
    <property type="entry name" value="AMELOGENIN"/>
    <property type="match status" value="1"/>
</dbReference>
<name>A0AAN7BE61_9PEZI</name>
<evidence type="ECO:0000256" key="1">
    <source>
        <dbReference type="ARBA" id="ARBA00022737"/>
    </source>
</evidence>